<keyword evidence="3" id="KW-0472">Membrane</keyword>
<evidence type="ECO:0000259" key="4">
    <source>
        <dbReference type="PROSITE" id="PS50892"/>
    </source>
</evidence>
<keyword evidence="3" id="KW-0812">Transmembrane</keyword>
<sequence>MEARRATQTRDHLLTPSTPLSDQASPGGAAASGTDPGMLAEVQAQVDGVRAVMQENVGQMLTNMDKAAALETTSSELAMQARSFQQTARKTKTHMRWQNLKIQLAVAAVCLVVLLIILASAGVFSGGGDGDGNRRHLLFAADQVAHLMHHR</sequence>
<keyword evidence="3" id="KW-1133">Transmembrane helix</keyword>
<name>A0A7S0LTQ9_9EUKA</name>
<organism evidence="5">
    <name type="scientific">Coccolithus braarudii</name>
    <dbReference type="NCBI Taxonomy" id="221442"/>
    <lineage>
        <taxon>Eukaryota</taxon>
        <taxon>Haptista</taxon>
        <taxon>Haptophyta</taxon>
        <taxon>Prymnesiophyceae</taxon>
        <taxon>Coccolithales</taxon>
        <taxon>Coccolithaceae</taxon>
        <taxon>Coccolithus</taxon>
    </lineage>
</organism>
<dbReference type="PROSITE" id="PS50892">
    <property type="entry name" value="V_SNARE"/>
    <property type="match status" value="1"/>
</dbReference>
<keyword evidence="1" id="KW-0175">Coiled coil</keyword>
<dbReference type="PANTHER" id="PTHR45701">
    <property type="entry name" value="SYNAPTOBREVIN FAMILY MEMBER"/>
    <property type="match status" value="1"/>
</dbReference>
<dbReference type="EMBL" id="HBEY01052928">
    <property type="protein sequence ID" value="CAD8622088.1"/>
    <property type="molecule type" value="Transcribed_RNA"/>
</dbReference>
<accession>A0A7S0LTQ9</accession>
<evidence type="ECO:0000256" key="3">
    <source>
        <dbReference type="SAM" id="Phobius"/>
    </source>
</evidence>
<feature type="region of interest" description="Disordered" evidence="2">
    <location>
        <begin position="1"/>
        <end position="35"/>
    </location>
</feature>
<dbReference type="GO" id="GO:0016192">
    <property type="term" value="P:vesicle-mediated transport"/>
    <property type="evidence" value="ECO:0007669"/>
    <property type="project" value="InterPro"/>
</dbReference>
<reference evidence="5" key="1">
    <citation type="submission" date="2021-01" db="EMBL/GenBank/DDBJ databases">
        <authorList>
            <person name="Corre E."/>
            <person name="Pelletier E."/>
            <person name="Niang G."/>
            <person name="Scheremetjew M."/>
            <person name="Finn R."/>
            <person name="Kale V."/>
            <person name="Holt S."/>
            <person name="Cochrane G."/>
            <person name="Meng A."/>
            <person name="Brown T."/>
            <person name="Cohen L."/>
        </authorList>
    </citation>
    <scope>NUCLEOTIDE SEQUENCE</scope>
    <source>
        <strain evidence="5">PLY182g</strain>
    </source>
</reference>
<evidence type="ECO:0000313" key="5">
    <source>
        <dbReference type="EMBL" id="CAD8622088.1"/>
    </source>
</evidence>
<dbReference type="InterPro" id="IPR001388">
    <property type="entry name" value="Synaptobrevin-like"/>
</dbReference>
<protein>
    <recommendedName>
        <fullName evidence="4">V-SNARE coiled-coil homology domain-containing protein</fullName>
    </recommendedName>
</protein>
<dbReference type="PRINTS" id="PR00219">
    <property type="entry name" value="SYNAPTOBREVN"/>
</dbReference>
<dbReference type="GO" id="GO:0016020">
    <property type="term" value="C:membrane"/>
    <property type="evidence" value="ECO:0007669"/>
    <property type="project" value="InterPro"/>
</dbReference>
<dbReference type="InterPro" id="IPR016444">
    <property type="entry name" value="Synaptobrevin/VAMP"/>
</dbReference>
<evidence type="ECO:0000256" key="2">
    <source>
        <dbReference type="SAM" id="MobiDB-lite"/>
    </source>
</evidence>
<dbReference type="InterPro" id="IPR042855">
    <property type="entry name" value="V_SNARE_CC"/>
</dbReference>
<dbReference type="Pfam" id="PF00957">
    <property type="entry name" value="Synaptobrevin"/>
    <property type="match status" value="1"/>
</dbReference>
<dbReference type="Gene3D" id="1.20.5.110">
    <property type="match status" value="1"/>
</dbReference>
<evidence type="ECO:0000256" key="1">
    <source>
        <dbReference type="PROSITE-ProRule" id="PRU00290"/>
    </source>
</evidence>
<feature type="domain" description="V-SNARE coiled-coil homology" evidence="4">
    <location>
        <begin position="38"/>
        <end position="98"/>
    </location>
</feature>
<dbReference type="AlphaFoldDB" id="A0A7S0LTQ9"/>
<gene>
    <name evidence="5" type="ORF">CPEL01642_LOCUS25471</name>
</gene>
<feature type="compositionally biased region" description="Polar residues" evidence="2">
    <location>
        <begin position="15"/>
        <end position="24"/>
    </location>
</feature>
<feature type="compositionally biased region" description="Basic and acidic residues" evidence="2">
    <location>
        <begin position="1"/>
        <end position="13"/>
    </location>
</feature>
<feature type="transmembrane region" description="Helical" evidence="3">
    <location>
        <begin position="102"/>
        <end position="124"/>
    </location>
</feature>
<dbReference type="SUPFAM" id="SSF58038">
    <property type="entry name" value="SNARE fusion complex"/>
    <property type="match status" value="1"/>
</dbReference>
<proteinExistence type="predicted"/>